<reference evidence="1 2" key="1">
    <citation type="submission" date="2020-05" db="EMBL/GenBank/DDBJ databases">
        <authorList>
            <person name="Khan S.A."/>
            <person name="Jeon C.O."/>
            <person name="Chun B.H."/>
        </authorList>
    </citation>
    <scope>NUCLEOTIDE SEQUENCE [LARGE SCALE GENOMIC DNA]</scope>
    <source>
        <strain evidence="1 2">S1162</strain>
    </source>
</reference>
<sequence length="47" mass="5438">MDMQDKEFDKIFNTKFEDFEVEPSAMVWDNIAGELDGKKLNQLLCPG</sequence>
<evidence type="ECO:0000313" key="1">
    <source>
        <dbReference type="EMBL" id="NNU34327.1"/>
    </source>
</evidence>
<proteinExistence type="predicted"/>
<accession>A0ABX1W7B7</accession>
<gene>
    <name evidence="1" type="ORF">HK413_09520</name>
</gene>
<dbReference type="Proteomes" id="UP000566071">
    <property type="component" value="Unassembled WGS sequence"/>
</dbReference>
<keyword evidence="2" id="KW-1185">Reference proteome</keyword>
<dbReference type="RefSeq" id="WP_175270009.1">
    <property type="nucleotide sequence ID" value="NZ_JABFCR010000040.1"/>
</dbReference>
<protein>
    <submittedName>
        <fullName evidence="1">Uncharacterized protein</fullName>
    </submittedName>
</protein>
<dbReference type="EMBL" id="JABFCR010000040">
    <property type="protein sequence ID" value="NNU34327.1"/>
    <property type="molecule type" value="Genomic_DNA"/>
</dbReference>
<comment type="caution">
    <text evidence="1">The sequence shown here is derived from an EMBL/GenBank/DDBJ whole genome shotgun (WGS) entry which is preliminary data.</text>
</comment>
<evidence type="ECO:0000313" key="2">
    <source>
        <dbReference type="Proteomes" id="UP000566071"/>
    </source>
</evidence>
<name>A0ABX1W7B7_9SPHI</name>
<organism evidence="1 2">
    <name type="scientific">Mucilaginibacter humi</name>
    <dbReference type="NCBI Taxonomy" id="2732510"/>
    <lineage>
        <taxon>Bacteria</taxon>
        <taxon>Pseudomonadati</taxon>
        <taxon>Bacteroidota</taxon>
        <taxon>Sphingobacteriia</taxon>
        <taxon>Sphingobacteriales</taxon>
        <taxon>Sphingobacteriaceae</taxon>
        <taxon>Mucilaginibacter</taxon>
    </lineage>
</organism>